<feature type="region of interest" description="Disordered" evidence="1">
    <location>
        <begin position="1"/>
        <end position="20"/>
    </location>
</feature>
<gene>
    <name evidence="2" type="ORF">ADCFC_24260</name>
</gene>
<keyword evidence="3" id="KW-1185">Reference proteome</keyword>
<evidence type="ECO:0000313" key="3">
    <source>
        <dbReference type="Proteomes" id="UP000501727"/>
    </source>
</evidence>
<dbReference type="KEGG" id="ahat:ADCFC_00950"/>
<reference evidence="3" key="2">
    <citation type="submission" date="2020-03" db="EMBL/GenBank/DDBJ databases">
        <title>Complete Genome Sequence of Adlercreutzia sp. strain 8CFCBH1 Producing Equol, Isolated from Healthy Japanese Feces.</title>
        <authorList>
            <person name="Ogata Y."/>
            <person name="Sakamoto M."/>
            <person name="Ohkuma M."/>
            <person name="Hattori M."/>
            <person name="Suda W."/>
        </authorList>
    </citation>
    <scope>NUCLEOTIDE SEQUENCE [LARGE SCALE GENOMIC DNA]</scope>
    <source>
        <strain evidence="3">8CFCBH1</strain>
    </source>
</reference>
<evidence type="ECO:0000313" key="2">
    <source>
        <dbReference type="EMBL" id="BCA87476.1"/>
    </source>
</evidence>
<sequence length="71" mass="7400">MGKVRPPKEYKATMAPPGSSLPNTLAIWLHVMPTIAATFNAKAVTGGIGFMGILSRGRLKGAGAVKEAHLL</sequence>
<dbReference type="EMBL" id="AP022829">
    <property type="protein sequence ID" value="BCA87476.1"/>
    <property type="molecule type" value="Genomic_DNA"/>
</dbReference>
<dbReference type="AlphaFoldDB" id="A0A6F8SJA2"/>
<evidence type="ECO:0000256" key="1">
    <source>
        <dbReference type="SAM" id="MobiDB-lite"/>
    </source>
</evidence>
<dbReference type="Proteomes" id="UP000501727">
    <property type="component" value="Chromosome"/>
</dbReference>
<accession>A0A6F8SJA2</accession>
<feature type="compositionally biased region" description="Basic and acidic residues" evidence="1">
    <location>
        <begin position="1"/>
        <end position="11"/>
    </location>
</feature>
<proteinExistence type="predicted"/>
<protein>
    <submittedName>
        <fullName evidence="2">Uncharacterized protein</fullName>
    </submittedName>
</protein>
<organism evidence="2 3">
    <name type="scientific">Adlercreutzia hattorii</name>
    <dbReference type="NCBI Taxonomy" id="2707299"/>
    <lineage>
        <taxon>Bacteria</taxon>
        <taxon>Bacillati</taxon>
        <taxon>Actinomycetota</taxon>
        <taxon>Coriobacteriia</taxon>
        <taxon>Eggerthellales</taxon>
        <taxon>Eggerthellaceae</taxon>
        <taxon>Adlercreutzia</taxon>
    </lineage>
</organism>
<reference evidence="3" key="1">
    <citation type="journal article" date="2020" name="Microbiol. Resour. Announc.">
        <title>Complete Genome Sequence of Adlercreutzia sp. Strain 8CFCBH1, a Potent Producer of Equol, Isolated from Healthy Japanese Feces.</title>
        <authorList>
            <person name="Ogata Y."/>
            <person name="Sakamoto M."/>
            <person name="Ohkuma M."/>
            <person name="Hattori M."/>
            <person name="Suda W."/>
        </authorList>
    </citation>
    <scope>NUCLEOTIDE SEQUENCE [LARGE SCALE GENOMIC DNA]</scope>
    <source>
        <strain evidence="3">8CFCBH1</strain>
    </source>
</reference>
<name>A0A6F8SJA2_9ACTN</name>